<proteinExistence type="predicted"/>
<evidence type="ECO:0000313" key="1">
    <source>
        <dbReference type="EMBL" id="KAF2597973.1"/>
    </source>
</evidence>
<sequence>MAQIRQDLISMEDDCAPVVVLWSPSLPPASDSFRLWVYGELPGGGGDSLLVVSPCSQRWQSGEVVRLSFPVR</sequence>
<name>A0A8S9KXB6_BRACR</name>
<gene>
    <name evidence="1" type="ORF">F2Q68_00009554</name>
</gene>
<reference evidence="1" key="1">
    <citation type="submission" date="2019-12" db="EMBL/GenBank/DDBJ databases">
        <title>Genome sequencing and annotation of Brassica cretica.</title>
        <authorList>
            <person name="Studholme D.J."/>
            <person name="Sarris P.F."/>
        </authorList>
    </citation>
    <scope>NUCLEOTIDE SEQUENCE</scope>
    <source>
        <strain evidence="1">PFS-001/15</strain>
        <tissue evidence="1">Leaf</tissue>
    </source>
</reference>
<dbReference type="Proteomes" id="UP000712281">
    <property type="component" value="Unassembled WGS sequence"/>
</dbReference>
<protein>
    <submittedName>
        <fullName evidence="1">Uncharacterized protein</fullName>
    </submittedName>
</protein>
<comment type="caution">
    <text evidence="1">The sequence shown here is derived from an EMBL/GenBank/DDBJ whole genome shotgun (WGS) entry which is preliminary data.</text>
</comment>
<organism evidence="1 2">
    <name type="scientific">Brassica cretica</name>
    <name type="common">Mustard</name>
    <dbReference type="NCBI Taxonomy" id="69181"/>
    <lineage>
        <taxon>Eukaryota</taxon>
        <taxon>Viridiplantae</taxon>
        <taxon>Streptophyta</taxon>
        <taxon>Embryophyta</taxon>
        <taxon>Tracheophyta</taxon>
        <taxon>Spermatophyta</taxon>
        <taxon>Magnoliopsida</taxon>
        <taxon>eudicotyledons</taxon>
        <taxon>Gunneridae</taxon>
        <taxon>Pentapetalae</taxon>
        <taxon>rosids</taxon>
        <taxon>malvids</taxon>
        <taxon>Brassicales</taxon>
        <taxon>Brassicaceae</taxon>
        <taxon>Brassiceae</taxon>
        <taxon>Brassica</taxon>
    </lineage>
</organism>
<accession>A0A8S9KXB6</accession>
<dbReference type="EMBL" id="QGKW02000717">
    <property type="protein sequence ID" value="KAF2597973.1"/>
    <property type="molecule type" value="Genomic_DNA"/>
</dbReference>
<dbReference type="AlphaFoldDB" id="A0A8S9KXB6"/>
<evidence type="ECO:0000313" key="2">
    <source>
        <dbReference type="Proteomes" id="UP000712281"/>
    </source>
</evidence>